<protein>
    <recommendedName>
        <fullName evidence="4">Phosphoserine phosphatase</fullName>
    </recommendedName>
</protein>
<dbReference type="SUPFAM" id="SSF56784">
    <property type="entry name" value="HAD-like"/>
    <property type="match status" value="1"/>
</dbReference>
<keyword evidence="3" id="KW-1185">Reference proteome</keyword>
<evidence type="ECO:0000313" key="2">
    <source>
        <dbReference type="EMBL" id="KAL0062041.1"/>
    </source>
</evidence>
<name>A0ABR2ZM04_9AGAR</name>
<dbReference type="InterPro" id="IPR036412">
    <property type="entry name" value="HAD-like_sf"/>
</dbReference>
<evidence type="ECO:0000313" key="3">
    <source>
        <dbReference type="Proteomes" id="UP001437256"/>
    </source>
</evidence>
<sequence length="319" mass="35497">MGDIAPPESTLPYPPIHKDKKFVVLSDWDGTITTYDSNDSPRCLVSSLDNGVIVFANVSTTRHQYLLVVGCVLGFEDMTDNLGFGKDKRRQGNLDILSGKVTFRDEFRTMLDSVVKNGHSFEECKQVLRDNIKLDPGFKEFYAWCKANDIPVILVSGGMTPTIRAVLSNLVGEKDAGEIEIISNDVDLHDDGTWSIKFRHPSSGYGHDKSQAILPYRQLEDPPTLFFFGDGVSGKCTSPQMVSFLCYIYYHVIDMSAAKHADLLFVKQKEYGENDLSVYCTNNGIKHVLFSTFSDALPVVQSVVKGEKTVKEILDSTSV</sequence>
<dbReference type="NCBIfam" id="TIGR01488">
    <property type="entry name" value="HAD-SF-IB"/>
    <property type="match status" value="1"/>
</dbReference>
<dbReference type="InterPro" id="IPR023214">
    <property type="entry name" value="HAD_sf"/>
</dbReference>
<organism evidence="2 3">
    <name type="scientific">Marasmius tenuissimus</name>
    <dbReference type="NCBI Taxonomy" id="585030"/>
    <lineage>
        <taxon>Eukaryota</taxon>
        <taxon>Fungi</taxon>
        <taxon>Dikarya</taxon>
        <taxon>Basidiomycota</taxon>
        <taxon>Agaricomycotina</taxon>
        <taxon>Agaricomycetes</taxon>
        <taxon>Agaricomycetidae</taxon>
        <taxon>Agaricales</taxon>
        <taxon>Marasmiineae</taxon>
        <taxon>Marasmiaceae</taxon>
        <taxon>Marasmius</taxon>
    </lineage>
</organism>
<evidence type="ECO:0000256" key="1">
    <source>
        <dbReference type="ARBA" id="ARBA00022801"/>
    </source>
</evidence>
<accession>A0ABR2ZM04</accession>
<evidence type="ECO:0008006" key="4">
    <source>
        <dbReference type="Google" id="ProtNLM"/>
    </source>
</evidence>
<dbReference type="PANTHER" id="PTHR28181:SF2">
    <property type="entry name" value="PHOSPHORIC MONOESTER HYDROLASE"/>
    <property type="match status" value="1"/>
</dbReference>
<gene>
    <name evidence="2" type="ORF">AAF712_011119</name>
</gene>
<keyword evidence="1" id="KW-0378">Hydrolase</keyword>
<dbReference type="InterPro" id="IPR006384">
    <property type="entry name" value="HAD_hydro_PyrdxlP_Pase-like"/>
</dbReference>
<proteinExistence type="predicted"/>
<dbReference type="Pfam" id="PF12710">
    <property type="entry name" value="HAD"/>
    <property type="match status" value="1"/>
</dbReference>
<dbReference type="NCBIfam" id="TIGR01489">
    <property type="entry name" value="DKMTPPase-SF"/>
    <property type="match status" value="1"/>
</dbReference>
<dbReference type="Gene3D" id="3.40.50.1000">
    <property type="entry name" value="HAD superfamily/HAD-like"/>
    <property type="match status" value="2"/>
</dbReference>
<comment type="caution">
    <text evidence="2">The sequence shown here is derived from an EMBL/GenBank/DDBJ whole genome shotgun (WGS) entry which is preliminary data.</text>
</comment>
<reference evidence="2 3" key="1">
    <citation type="submission" date="2024-05" db="EMBL/GenBank/DDBJ databases">
        <title>A draft genome resource for the thread blight pathogen Marasmius tenuissimus strain MS-2.</title>
        <authorList>
            <person name="Yulfo-Soto G.E."/>
            <person name="Baruah I.K."/>
            <person name="Amoako-Attah I."/>
            <person name="Bukari Y."/>
            <person name="Meinhardt L.W."/>
            <person name="Bailey B.A."/>
            <person name="Cohen S.P."/>
        </authorList>
    </citation>
    <scope>NUCLEOTIDE SEQUENCE [LARGE SCALE GENOMIC DNA]</scope>
    <source>
        <strain evidence="2 3">MS-2</strain>
    </source>
</reference>
<dbReference type="PANTHER" id="PTHR28181">
    <property type="entry name" value="UPF0655 PROTEIN YCR015C"/>
    <property type="match status" value="1"/>
</dbReference>
<dbReference type="InterPro" id="IPR050849">
    <property type="entry name" value="HAD-like_hydrolase_phosphatase"/>
</dbReference>
<dbReference type="EMBL" id="JBBXMP010000116">
    <property type="protein sequence ID" value="KAL0062041.1"/>
    <property type="molecule type" value="Genomic_DNA"/>
</dbReference>
<dbReference type="Proteomes" id="UP001437256">
    <property type="component" value="Unassembled WGS sequence"/>
</dbReference>